<evidence type="ECO:0000313" key="2">
    <source>
        <dbReference type="EMBL" id="OQE65463.1"/>
    </source>
</evidence>
<evidence type="ECO:0000256" key="1">
    <source>
        <dbReference type="SAM" id="MobiDB-lite"/>
    </source>
</evidence>
<dbReference type="AlphaFoldDB" id="A0A1V6WRJ1"/>
<comment type="caution">
    <text evidence="2">The sequence shown here is derived from an EMBL/GenBank/DDBJ whole genome shotgun (WGS) entry which is preliminary data.</text>
</comment>
<dbReference type="Proteomes" id="UP000191691">
    <property type="component" value="Unassembled WGS sequence"/>
</dbReference>
<name>A0A1V6WRJ1_PENNA</name>
<feature type="region of interest" description="Disordered" evidence="1">
    <location>
        <begin position="116"/>
        <end position="135"/>
    </location>
</feature>
<protein>
    <submittedName>
        <fullName evidence="2">Uncharacterized protein</fullName>
    </submittedName>
</protein>
<keyword evidence="3" id="KW-1185">Reference proteome</keyword>
<proteinExistence type="predicted"/>
<dbReference type="STRING" id="60175.A0A1V6WRJ1"/>
<dbReference type="EMBL" id="MOOB01000206">
    <property type="protein sequence ID" value="OQE65463.1"/>
    <property type="molecule type" value="Genomic_DNA"/>
</dbReference>
<gene>
    <name evidence="2" type="ORF">PENNAL_c0206G03499</name>
</gene>
<evidence type="ECO:0000313" key="3">
    <source>
        <dbReference type="Proteomes" id="UP000191691"/>
    </source>
</evidence>
<sequence>PILRSTLDNAEPVLRSTLDNAEPVLRGTLDNAEPVLRSTLDNAEPVLRGTLDDAEPVLRSTLDNAEPVLRSTLDNAEPVLRGTLDDAEPVLRSTFLHSRGSWQRGSTFLHLWARGSDSRGHGTSQARRQKRDTMTHRSVKTEVLIFFGWEPGPFYNFLATSLPRNQLRRW</sequence>
<feature type="non-terminal residue" evidence="2">
    <location>
        <position position="1"/>
    </location>
</feature>
<feature type="non-terminal residue" evidence="2">
    <location>
        <position position="170"/>
    </location>
</feature>
<accession>A0A1V6WRJ1</accession>
<reference evidence="3" key="1">
    <citation type="journal article" date="2017" name="Nat. Microbiol.">
        <title>Global analysis of biosynthetic gene clusters reveals vast potential of secondary metabolite production in Penicillium species.</title>
        <authorList>
            <person name="Nielsen J.C."/>
            <person name="Grijseels S."/>
            <person name="Prigent S."/>
            <person name="Ji B."/>
            <person name="Dainat J."/>
            <person name="Nielsen K.F."/>
            <person name="Frisvad J.C."/>
            <person name="Workman M."/>
            <person name="Nielsen J."/>
        </authorList>
    </citation>
    <scope>NUCLEOTIDE SEQUENCE [LARGE SCALE GENOMIC DNA]</scope>
    <source>
        <strain evidence="3">IBT 13039</strain>
    </source>
</reference>
<organism evidence="2 3">
    <name type="scientific">Penicillium nalgiovense</name>
    <dbReference type="NCBI Taxonomy" id="60175"/>
    <lineage>
        <taxon>Eukaryota</taxon>
        <taxon>Fungi</taxon>
        <taxon>Dikarya</taxon>
        <taxon>Ascomycota</taxon>
        <taxon>Pezizomycotina</taxon>
        <taxon>Eurotiomycetes</taxon>
        <taxon>Eurotiomycetidae</taxon>
        <taxon>Eurotiales</taxon>
        <taxon>Aspergillaceae</taxon>
        <taxon>Penicillium</taxon>
    </lineage>
</organism>